<comment type="subcellular location">
    <subcellularLocation>
        <location evidence="1">Cell membrane</location>
        <topology evidence="1">Multi-pass membrane protein</topology>
    </subcellularLocation>
</comment>
<evidence type="ECO:0000313" key="9">
    <source>
        <dbReference type="Proteomes" id="UP001165962"/>
    </source>
</evidence>
<sequence length="472" mass="50525">MQAKDPISSNPAKGASQPAALPSSRLIQALCFVLFFSVMNATMFNVALPNIAADYQLKPSSVSWIVTGYSVLYALGSLLFGKLADKYPMKRLITIGLLLFAAGSVLGFFSTSYPVVLMARFIQAAGASCVPALVMLIPIRFYPPEKRGAVMGVIASTIAFSSGIGPIVGGFIAGHFHWTGLFLLSVAAPIALPFIRKSLPHEVLRQGEKIDLIGAGALGISVTAFMLSVTQSNVWWLLTGIIMLVLFVVRVNSVSNPFIRLSLFRISGFTNGLIVAFVGMFTVFGIFLTVPMLLSSIHHMNAQSIGFVMFPAAIIAVFMGRLGGKLVDRRGTRFTLYVAFSMLTIGLLCLSAVSGLLPWVIGLSLIFLNSALTFMQSSLAKEVSSALPKEQTGIGMGIYNLIIFMSGAISGAVMSKVVEFNWGSVNFTAVSVPTTFGTVYFSLAVLAVLNIGWVYLKIGRQEAALLRSAVKI</sequence>
<evidence type="ECO:0000256" key="2">
    <source>
        <dbReference type="ARBA" id="ARBA00022448"/>
    </source>
</evidence>
<feature type="transmembrane region" description="Helical" evidence="6">
    <location>
        <begin position="60"/>
        <end position="80"/>
    </location>
</feature>
<reference evidence="8" key="1">
    <citation type="submission" date="2020-03" db="EMBL/GenBank/DDBJ databases">
        <title>Draft sequencing of Paenibacilllus sp. S3N08.</title>
        <authorList>
            <person name="Kim D.-U."/>
        </authorList>
    </citation>
    <scope>NUCLEOTIDE SEQUENCE</scope>
    <source>
        <strain evidence="8">S3N08</strain>
    </source>
</reference>
<evidence type="ECO:0000256" key="3">
    <source>
        <dbReference type="ARBA" id="ARBA00022692"/>
    </source>
</evidence>
<evidence type="ECO:0000256" key="4">
    <source>
        <dbReference type="ARBA" id="ARBA00022989"/>
    </source>
</evidence>
<evidence type="ECO:0000256" key="5">
    <source>
        <dbReference type="ARBA" id="ARBA00023136"/>
    </source>
</evidence>
<feature type="transmembrane region" description="Helical" evidence="6">
    <location>
        <begin position="438"/>
        <end position="456"/>
    </location>
</feature>
<dbReference type="CDD" id="cd17321">
    <property type="entry name" value="MFS_MMR_MDR_like"/>
    <property type="match status" value="1"/>
</dbReference>
<feature type="domain" description="Major facilitator superfamily (MFS) profile" evidence="7">
    <location>
        <begin position="26"/>
        <end position="462"/>
    </location>
</feature>
<feature type="transmembrane region" description="Helical" evidence="6">
    <location>
        <begin position="273"/>
        <end position="294"/>
    </location>
</feature>
<dbReference type="EMBL" id="JAAOIW010000002">
    <property type="protein sequence ID" value="NHN29550.1"/>
    <property type="molecule type" value="Genomic_DNA"/>
</dbReference>
<feature type="transmembrane region" description="Helical" evidence="6">
    <location>
        <begin position="92"/>
        <end position="111"/>
    </location>
</feature>
<accession>A0ABX0J6Y2</accession>
<keyword evidence="3 6" id="KW-0812">Transmembrane</keyword>
<organism evidence="8 9">
    <name type="scientific">Paenibacillus agricola</name>
    <dbReference type="NCBI Taxonomy" id="2716264"/>
    <lineage>
        <taxon>Bacteria</taxon>
        <taxon>Bacillati</taxon>
        <taxon>Bacillota</taxon>
        <taxon>Bacilli</taxon>
        <taxon>Bacillales</taxon>
        <taxon>Paenibacillaceae</taxon>
        <taxon>Paenibacillus</taxon>
    </lineage>
</organism>
<evidence type="ECO:0000259" key="7">
    <source>
        <dbReference type="PROSITE" id="PS50850"/>
    </source>
</evidence>
<evidence type="ECO:0000256" key="1">
    <source>
        <dbReference type="ARBA" id="ARBA00004651"/>
    </source>
</evidence>
<keyword evidence="4 6" id="KW-1133">Transmembrane helix</keyword>
<evidence type="ECO:0000256" key="6">
    <source>
        <dbReference type="SAM" id="Phobius"/>
    </source>
</evidence>
<feature type="transmembrane region" description="Helical" evidence="6">
    <location>
        <begin position="178"/>
        <end position="195"/>
    </location>
</feature>
<name>A0ABX0J6Y2_9BACL</name>
<feature type="transmembrane region" description="Helical" evidence="6">
    <location>
        <begin position="398"/>
        <end position="418"/>
    </location>
</feature>
<dbReference type="PANTHER" id="PTHR42718">
    <property type="entry name" value="MAJOR FACILITATOR SUPERFAMILY MULTIDRUG TRANSPORTER MFSC"/>
    <property type="match status" value="1"/>
</dbReference>
<dbReference type="Proteomes" id="UP001165962">
    <property type="component" value="Unassembled WGS sequence"/>
</dbReference>
<feature type="transmembrane region" description="Helical" evidence="6">
    <location>
        <begin position="359"/>
        <end position="377"/>
    </location>
</feature>
<dbReference type="SUPFAM" id="SSF103473">
    <property type="entry name" value="MFS general substrate transporter"/>
    <property type="match status" value="1"/>
</dbReference>
<dbReference type="Pfam" id="PF07690">
    <property type="entry name" value="MFS_1"/>
    <property type="match status" value="1"/>
</dbReference>
<feature type="transmembrane region" description="Helical" evidence="6">
    <location>
        <begin position="117"/>
        <end position="137"/>
    </location>
</feature>
<dbReference type="PRINTS" id="PR01036">
    <property type="entry name" value="TCRTETB"/>
</dbReference>
<dbReference type="PANTHER" id="PTHR42718:SF9">
    <property type="entry name" value="MAJOR FACILITATOR SUPERFAMILY MULTIDRUG TRANSPORTER MFSC"/>
    <property type="match status" value="1"/>
</dbReference>
<dbReference type="InterPro" id="IPR020846">
    <property type="entry name" value="MFS_dom"/>
</dbReference>
<feature type="transmembrane region" description="Helical" evidence="6">
    <location>
        <begin position="26"/>
        <end position="48"/>
    </location>
</feature>
<proteinExistence type="predicted"/>
<dbReference type="Gene3D" id="1.20.1250.20">
    <property type="entry name" value="MFS general substrate transporter like domains"/>
    <property type="match status" value="1"/>
</dbReference>
<dbReference type="RefSeq" id="WP_166147607.1">
    <property type="nucleotide sequence ID" value="NZ_JAAOIW010000002.1"/>
</dbReference>
<keyword evidence="9" id="KW-1185">Reference proteome</keyword>
<dbReference type="InterPro" id="IPR011701">
    <property type="entry name" value="MFS"/>
</dbReference>
<gene>
    <name evidence="8" type="ORF">G9U52_06845</name>
</gene>
<feature type="transmembrane region" description="Helical" evidence="6">
    <location>
        <begin position="149"/>
        <end position="172"/>
    </location>
</feature>
<dbReference type="Gene3D" id="1.20.1720.10">
    <property type="entry name" value="Multidrug resistance protein D"/>
    <property type="match status" value="1"/>
</dbReference>
<dbReference type="PROSITE" id="PS50850">
    <property type="entry name" value="MFS"/>
    <property type="match status" value="1"/>
</dbReference>
<dbReference type="InterPro" id="IPR036259">
    <property type="entry name" value="MFS_trans_sf"/>
</dbReference>
<keyword evidence="5 6" id="KW-0472">Membrane</keyword>
<protein>
    <submittedName>
        <fullName evidence="8">MFS transporter</fullName>
    </submittedName>
</protein>
<keyword evidence="2" id="KW-0813">Transport</keyword>
<feature type="transmembrane region" description="Helical" evidence="6">
    <location>
        <begin position="300"/>
        <end position="322"/>
    </location>
</feature>
<feature type="transmembrane region" description="Helical" evidence="6">
    <location>
        <begin position="334"/>
        <end position="353"/>
    </location>
</feature>
<comment type="caution">
    <text evidence="8">The sequence shown here is derived from an EMBL/GenBank/DDBJ whole genome shotgun (WGS) entry which is preliminary data.</text>
</comment>
<feature type="transmembrane region" description="Helical" evidence="6">
    <location>
        <begin position="234"/>
        <end position="252"/>
    </location>
</feature>
<feature type="transmembrane region" description="Helical" evidence="6">
    <location>
        <begin position="210"/>
        <end position="228"/>
    </location>
</feature>
<evidence type="ECO:0000313" key="8">
    <source>
        <dbReference type="EMBL" id="NHN29550.1"/>
    </source>
</evidence>